<name>A0A0F7VTL3_STRLW</name>
<dbReference type="KEGG" id="sle:sle_23870"/>
<dbReference type="AlphaFoldDB" id="A0A0F7VTL3"/>
<dbReference type="EMBL" id="LN831790">
    <property type="protein sequence ID" value="CQR61848.1"/>
    <property type="molecule type" value="Genomic_DNA"/>
</dbReference>
<evidence type="ECO:0000313" key="2">
    <source>
        <dbReference type="Proteomes" id="UP000035016"/>
    </source>
</evidence>
<gene>
    <name evidence="1" type="primary">sle_23870</name>
</gene>
<sequence>MPIAERVWDRGIIQRALQKFPHSPALLHGPDDQQLCVIDRPFRSRQYLVAPVKPEAFEPHHFSGVTEPNGIAVPDDPVRAAAAATRRILPLLRDALAAVRHSAAAQPPPQVARAITLIWYEDGALCTPYRSVPEDAREDLRALGFQYHPHQAAFLLPAAYGEDGHARRLRALVYQLAQKGIGITLRHLSPARARLPVAAPPSGTVAAHRR</sequence>
<proteinExistence type="predicted"/>
<protein>
    <submittedName>
        <fullName evidence="1">Uncharacterized protein</fullName>
    </submittedName>
</protein>
<dbReference type="RefSeq" id="WP_258958102.1">
    <property type="nucleotide sequence ID" value="NZ_AZSD01000239.1"/>
</dbReference>
<dbReference type="Proteomes" id="UP000035016">
    <property type="component" value="Chromosome Chromosome"/>
</dbReference>
<reference evidence="1 2" key="1">
    <citation type="submission" date="2015-02" db="EMBL/GenBank/DDBJ databases">
        <authorList>
            <person name="Gomez-Escribano P.J."/>
        </authorList>
    </citation>
    <scope>NUCLEOTIDE SEQUENCE [LARGE SCALE GENOMIC DNA]</scope>
    <source>
        <strain evidence="2">C34 (DSM 42122 / NRRL B-24963)</strain>
    </source>
</reference>
<accession>A0A0F7VTL3</accession>
<organism evidence="1 2">
    <name type="scientific">Streptomyces leeuwenhoekii</name>
    <dbReference type="NCBI Taxonomy" id="1437453"/>
    <lineage>
        <taxon>Bacteria</taxon>
        <taxon>Bacillati</taxon>
        <taxon>Actinomycetota</taxon>
        <taxon>Actinomycetes</taxon>
        <taxon>Kitasatosporales</taxon>
        <taxon>Streptomycetaceae</taxon>
        <taxon>Streptomyces</taxon>
    </lineage>
</organism>
<evidence type="ECO:0000313" key="1">
    <source>
        <dbReference type="EMBL" id="CQR61848.1"/>
    </source>
</evidence>